<evidence type="ECO:0000313" key="3">
    <source>
        <dbReference type="Proteomes" id="UP000319353"/>
    </source>
</evidence>
<accession>A0A537KNP9</accession>
<dbReference type="AlphaFoldDB" id="A0A537KNP9"/>
<feature type="compositionally biased region" description="Basic and acidic residues" evidence="1">
    <location>
        <begin position="36"/>
        <end position="45"/>
    </location>
</feature>
<name>A0A537KNP9_9BACT</name>
<comment type="caution">
    <text evidence="2">The sequence shown here is derived from an EMBL/GenBank/DDBJ whole genome shotgun (WGS) entry which is preliminary data.</text>
</comment>
<gene>
    <name evidence="2" type="ORF">E6H01_13230</name>
</gene>
<reference evidence="2 3" key="1">
    <citation type="journal article" date="2019" name="Nat. Microbiol.">
        <title>Mediterranean grassland soil C-N compound turnover is dependent on rainfall and depth, and is mediated by genomically divergent microorganisms.</title>
        <authorList>
            <person name="Diamond S."/>
            <person name="Andeer P.F."/>
            <person name="Li Z."/>
            <person name="Crits-Christoph A."/>
            <person name="Burstein D."/>
            <person name="Anantharaman K."/>
            <person name="Lane K.R."/>
            <person name="Thomas B.C."/>
            <person name="Pan C."/>
            <person name="Northen T.R."/>
            <person name="Banfield J.F."/>
        </authorList>
    </citation>
    <scope>NUCLEOTIDE SEQUENCE [LARGE SCALE GENOMIC DNA]</scope>
    <source>
        <strain evidence="2">NP_4</strain>
    </source>
</reference>
<dbReference type="EMBL" id="VBAL01000210">
    <property type="protein sequence ID" value="TMI97378.1"/>
    <property type="molecule type" value="Genomic_DNA"/>
</dbReference>
<organism evidence="2 3">
    <name type="scientific">Candidatus Segetimicrobium genomatis</name>
    <dbReference type="NCBI Taxonomy" id="2569760"/>
    <lineage>
        <taxon>Bacteria</taxon>
        <taxon>Bacillati</taxon>
        <taxon>Candidatus Sysuimicrobiota</taxon>
        <taxon>Candidatus Sysuimicrobiia</taxon>
        <taxon>Candidatus Sysuimicrobiales</taxon>
        <taxon>Candidatus Segetimicrobiaceae</taxon>
        <taxon>Candidatus Segetimicrobium</taxon>
    </lineage>
</organism>
<protein>
    <submittedName>
        <fullName evidence="2">Uncharacterized protein</fullName>
    </submittedName>
</protein>
<feature type="region of interest" description="Disordered" evidence="1">
    <location>
        <begin position="1"/>
        <end position="49"/>
    </location>
</feature>
<dbReference type="Proteomes" id="UP000319353">
    <property type="component" value="Unassembled WGS sequence"/>
</dbReference>
<proteinExistence type="predicted"/>
<evidence type="ECO:0000256" key="1">
    <source>
        <dbReference type="SAM" id="MobiDB-lite"/>
    </source>
</evidence>
<evidence type="ECO:0000313" key="2">
    <source>
        <dbReference type="EMBL" id="TMI97378.1"/>
    </source>
</evidence>
<sequence>MMRGQPGAMSGESEASAKESIQKSASSAKLVYMAKPRPEKKREPAEPTAKVLPMELQVGDRLADETGEWEVIAPPYSTAGGRVAHARVQRIDEPASWEIRSWDVSKRISVKRVG</sequence>